<sequence length="76" mass="8324">MIPQRQETGNLPDDPGHTGTSGPDRHWSAGLGERNIHHADCTNVTMRQHQVHPQAHLKRHTSLNTYTGTVGGPGRV</sequence>
<dbReference type="STRING" id="2200.GCA_001571405_01729"/>
<gene>
    <name evidence="2" type="ORF">SAMN04488571_105160</name>
</gene>
<evidence type="ECO:0000313" key="2">
    <source>
        <dbReference type="EMBL" id="SDK22140.1"/>
    </source>
</evidence>
<dbReference type="EMBL" id="FNFT01000005">
    <property type="protein sequence ID" value="SDK22140.1"/>
    <property type="molecule type" value="Genomic_DNA"/>
</dbReference>
<evidence type="ECO:0000256" key="1">
    <source>
        <dbReference type="SAM" id="MobiDB-lite"/>
    </source>
</evidence>
<proteinExistence type="predicted"/>
<evidence type="ECO:0000313" key="3">
    <source>
        <dbReference type="Proteomes" id="UP000326500"/>
    </source>
</evidence>
<dbReference type="Proteomes" id="UP000326500">
    <property type="component" value="Unassembled WGS sequence"/>
</dbReference>
<dbReference type="AlphaFoldDB" id="A0A1G9A6P4"/>
<protein>
    <submittedName>
        <fullName evidence="2">Uncharacterized protein</fullName>
    </submittedName>
</protein>
<reference evidence="2 3" key="1">
    <citation type="submission" date="2016-10" db="EMBL/GenBank/DDBJ databases">
        <authorList>
            <person name="Varghese N."/>
            <person name="Submissions S."/>
        </authorList>
    </citation>
    <scope>NUCLEOTIDE SEQUENCE [LARGE SCALE GENOMIC DNA]</scope>
    <source>
        <strain evidence="2 3">DSM 2373</strain>
    </source>
</reference>
<accession>A0A1G9A6P4</accession>
<feature type="region of interest" description="Disordered" evidence="1">
    <location>
        <begin position="1"/>
        <end position="31"/>
    </location>
</feature>
<keyword evidence="3" id="KW-1185">Reference proteome</keyword>
<name>A0A1G9A6P4_9EURY</name>
<organism evidence="2 3">
    <name type="scientific">Methanoculleus thermophilus</name>
    <dbReference type="NCBI Taxonomy" id="2200"/>
    <lineage>
        <taxon>Archaea</taxon>
        <taxon>Methanobacteriati</taxon>
        <taxon>Methanobacteriota</taxon>
        <taxon>Stenosarchaea group</taxon>
        <taxon>Methanomicrobia</taxon>
        <taxon>Methanomicrobiales</taxon>
        <taxon>Methanomicrobiaceae</taxon>
        <taxon>Methanoculleus</taxon>
    </lineage>
</organism>